<dbReference type="InParanoid" id="A0A3P7DXV0"/>
<sequence>TKSDASTRAETGPFIHQTYSCSHLVEFQHDTSKQMHTVTNELSCLFVKENRTKVNSKQKNPENNHTRQVRTSSVMIIITMTKAGERLVQIDMQFPKSIEDGWLIGWRVVADEKNVINLGGNFEKRERRYDSIPIAGGGWVEERSRQIIICDTDG</sequence>
<gene>
    <name evidence="1" type="ORF">WBA_LOCUS5282</name>
</gene>
<proteinExistence type="predicted"/>
<dbReference type="OMA" id="NSHRTWA"/>
<organism evidence="1 2">
    <name type="scientific">Wuchereria bancrofti</name>
    <dbReference type="NCBI Taxonomy" id="6293"/>
    <lineage>
        <taxon>Eukaryota</taxon>
        <taxon>Metazoa</taxon>
        <taxon>Ecdysozoa</taxon>
        <taxon>Nematoda</taxon>
        <taxon>Chromadorea</taxon>
        <taxon>Rhabditida</taxon>
        <taxon>Spirurina</taxon>
        <taxon>Spiruromorpha</taxon>
        <taxon>Filarioidea</taxon>
        <taxon>Onchocercidae</taxon>
        <taxon>Wuchereria</taxon>
    </lineage>
</organism>
<protein>
    <submittedName>
        <fullName evidence="1">Uncharacterized protein</fullName>
    </submittedName>
</protein>
<reference evidence="1 2" key="1">
    <citation type="submission" date="2018-11" db="EMBL/GenBank/DDBJ databases">
        <authorList>
            <consortium name="Pathogen Informatics"/>
        </authorList>
    </citation>
    <scope>NUCLEOTIDE SEQUENCE [LARGE SCALE GENOMIC DNA]</scope>
</reference>
<feature type="non-terminal residue" evidence="1">
    <location>
        <position position="1"/>
    </location>
</feature>
<accession>A0A3P7DXV0</accession>
<keyword evidence="2" id="KW-1185">Reference proteome</keyword>
<evidence type="ECO:0000313" key="2">
    <source>
        <dbReference type="Proteomes" id="UP000270924"/>
    </source>
</evidence>
<name>A0A3P7DXV0_WUCBA</name>
<dbReference type="AlphaFoldDB" id="A0A3P7DXV0"/>
<dbReference type="EMBL" id="UYWW01002537">
    <property type="protein sequence ID" value="VDM11896.1"/>
    <property type="molecule type" value="Genomic_DNA"/>
</dbReference>
<dbReference type="Proteomes" id="UP000270924">
    <property type="component" value="Unassembled WGS sequence"/>
</dbReference>
<evidence type="ECO:0000313" key="1">
    <source>
        <dbReference type="EMBL" id="VDM11896.1"/>
    </source>
</evidence>